<protein>
    <recommendedName>
        <fullName evidence="3">Mannose-6-phosphate isomerase, cupin superfamily</fullName>
    </recommendedName>
</protein>
<name>A0ABN1CAY7_9BURK</name>
<dbReference type="InterPro" id="IPR011051">
    <property type="entry name" value="RmlC_Cupin_sf"/>
</dbReference>
<dbReference type="EMBL" id="BAAAEN010000014">
    <property type="protein sequence ID" value="GAA0515382.1"/>
    <property type="molecule type" value="Genomic_DNA"/>
</dbReference>
<evidence type="ECO:0000313" key="2">
    <source>
        <dbReference type="Proteomes" id="UP001501706"/>
    </source>
</evidence>
<dbReference type="Proteomes" id="UP001501706">
    <property type="component" value="Unassembled WGS sequence"/>
</dbReference>
<dbReference type="InterPro" id="IPR014710">
    <property type="entry name" value="RmlC-like_jellyroll"/>
</dbReference>
<sequence>MTVQQPRPATYAAHYDTAPQQQQAGARTWLTRGANFVVAVSQVEAGAVLAREANPDEYFVFVHTGGARIQAGSEQVDAAPETVTIVPPGASRVEATAAGTIVRVFSNRASDLAQASVNQEIYADGAPEVAPLVPWPDPPAGFKLRHYVLAEHVRPDSNMRIFRSTNLMVNFLAKRLVPRDVHKLSPHTHADFEQASLAIQGTYAHHLRWPWTPDMDMWKEDEHVEIGSPSVTVIPAKVLHTSRNVSQGDCWLIDIFGPPRMDFSSKPGLVCNADEYPMPAPATAAAA</sequence>
<organism evidence="1 2">
    <name type="scientific">Pigmentiphaga daeguensis</name>
    <dbReference type="NCBI Taxonomy" id="414049"/>
    <lineage>
        <taxon>Bacteria</taxon>
        <taxon>Pseudomonadati</taxon>
        <taxon>Pseudomonadota</taxon>
        <taxon>Betaproteobacteria</taxon>
        <taxon>Burkholderiales</taxon>
        <taxon>Alcaligenaceae</taxon>
        <taxon>Pigmentiphaga</taxon>
    </lineage>
</organism>
<evidence type="ECO:0000313" key="1">
    <source>
        <dbReference type="EMBL" id="GAA0515382.1"/>
    </source>
</evidence>
<comment type="caution">
    <text evidence="1">The sequence shown here is derived from an EMBL/GenBank/DDBJ whole genome shotgun (WGS) entry which is preliminary data.</text>
</comment>
<proteinExistence type="predicted"/>
<keyword evidence="2" id="KW-1185">Reference proteome</keyword>
<dbReference type="SUPFAM" id="SSF51182">
    <property type="entry name" value="RmlC-like cupins"/>
    <property type="match status" value="2"/>
</dbReference>
<accession>A0ABN1CAY7</accession>
<gene>
    <name evidence="1" type="ORF">GCM10009097_36080</name>
</gene>
<evidence type="ECO:0008006" key="3">
    <source>
        <dbReference type="Google" id="ProtNLM"/>
    </source>
</evidence>
<dbReference type="RefSeq" id="WP_087838887.1">
    <property type="nucleotide sequence ID" value="NZ_BAAAEN010000014.1"/>
</dbReference>
<reference evidence="1 2" key="1">
    <citation type="journal article" date="2019" name="Int. J. Syst. Evol. Microbiol.">
        <title>The Global Catalogue of Microorganisms (GCM) 10K type strain sequencing project: providing services to taxonomists for standard genome sequencing and annotation.</title>
        <authorList>
            <consortium name="The Broad Institute Genomics Platform"/>
            <consortium name="The Broad Institute Genome Sequencing Center for Infectious Disease"/>
            <person name="Wu L."/>
            <person name="Ma J."/>
        </authorList>
    </citation>
    <scope>NUCLEOTIDE SEQUENCE [LARGE SCALE GENOMIC DNA]</scope>
    <source>
        <strain evidence="1 2">JCM 14330</strain>
    </source>
</reference>
<dbReference type="Gene3D" id="2.60.120.10">
    <property type="entry name" value="Jelly Rolls"/>
    <property type="match status" value="2"/>
</dbReference>